<dbReference type="Gene3D" id="3.60.10.10">
    <property type="entry name" value="Endonuclease/exonuclease/phosphatase"/>
    <property type="match status" value="1"/>
</dbReference>
<reference evidence="1 2" key="1">
    <citation type="submission" date="2023-01" db="EMBL/GenBank/DDBJ databases">
        <authorList>
            <person name="Kreplak J."/>
        </authorList>
    </citation>
    <scope>NUCLEOTIDE SEQUENCE [LARGE SCALE GENOMIC DNA]</scope>
</reference>
<accession>A0AAV0ZRV5</accession>
<gene>
    <name evidence="1" type="ORF">VFH_II258920</name>
</gene>
<dbReference type="InterPro" id="IPR036691">
    <property type="entry name" value="Endo/exonu/phosph_ase_sf"/>
</dbReference>
<protein>
    <submittedName>
        <fullName evidence="1">Uncharacterized protein</fullName>
    </submittedName>
</protein>
<dbReference type="SUPFAM" id="SSF56219">
    <property type="entry name" value="DNase I-like"/>
    <property type="match status" value="1"/>
</dbReference>
<dbReference type="AlphaFoldDB" id="A0AAV0ZRV5"/>
<dbReference type="Proteomes" id="UP001157006">
    <property type="component" value="Chromosome 2"/>
</dbReference>
<name>A0AAV0ZRV5_VICFA</name>
<sequence length="123" mass="14717">MNDFFNWSDGNHFIHLPTVCNFFTWYNGRKGNQLIEKRRDRVLCNVDLFDACNIAVCNTLTKYKSDHYPLMLTCNFEKVHFRSRFKFLKMWSLNDDCSRVIKSSWDTMVTSCLCTSWTENLEF</sequence>
<dbReference type="PANTHER" id="PTHR33710:SF77">
    <property type="entry name" value="DNASE I-LIKE SUPERFAMILY PROTEIN"/>
    <property type="match status" value="1"/>
</dbReference>
<dbReference type="EMBL" id="OX451737">
    <property type="protein sequence ID" value="CAI8601166.1"/>
    <property type="molecule type" value="Genomic_DNA"/>
</dbReference>
<keyword evidence="2" id="KW-1185">Reference proteome</keyword>
<proteinExistence type="predicted"/>
<evidence type="ECO:0000313" key="2">
    <source>
        <dbReference type="Proteomes" id="UP001157006"/>
    </source>
</evidence>
<evidence type="ECO:0000313" key="1">
    <source>
        <dbReference type="EMBL" id="CAI8601166.1"/>
    </source>
</evidence>
<dbReference type="PANTHER" id="PTHR33710">
    <property type="entry name" value="BNAC02G09200D PROTEIN"/>
    <property type="match status" value="1"/>
</dbReference>
<organism evidence="1 2">
    <name type="scientific">Vicia faba</name>
    <name type="common">Broad bean</name>
    <name type="synonym">Faba vulgaris</name>
    <dbReference type="NCBI Taxonomy" id="3906"/>
    <lineage>
        <taxon>Eukaryota</taxon>
        <taxon>Viridiplantae</taxon>
        <taxon>Streptophyta</taxon>
        <taxon>Embryophyta</taxon>
        <taxon>Tracheophyta</taxon>
        <taxon>Spermatophyta</taxon>
        <taxon>Magnoliopsida</taxon>
        <taxon>eudicotyledons</taxon>
        <taxon>Gunneridae</taxon>
        <taxon>Pentapetalae</taxon>
        <taxon>rosids</taxon>
        <taxon>fabids</taxon>
        <taxon>Fabales</taxon>
        <taxon>Fabaceae</taxon>
        <taxon>Papilionoideae</taxon>
        <taxon>50 kb inversion clade</taxon>
        <taxon>NPAAA clade</taxon>
        <taxon>Hologalegina</taxon>
        <taxon>IRL clade</taxon>
        <taxon>Fabeae</taxon>
        <taxon>Vicia</taxon>
    </lineage>
</organism>